<dbReference type="SMART" id="SM00418">
    <property type="entry name" value="HTH_ARSR"/>
    <property type="match status" value="1"/>
</dbReference>
<accession>A0A7Y9E399</accession>
<keyword evidence="3" id="KW-0804">Transcription</keyword>
<dbReference type="InterPro" id="IPR001845">
    <property type="entry name" value="HTH_ArsR_DNA-bd_dom"/>
</dbReference>
<evidence type="ECO:0000256" key="1">
    <source>
        <dbReference type="ARBA" id="ARBA00023015"/>
    </source>
</evidence>
<dbReference type="PANTHER" id="PTHR33154">
    <property type="entry name" value="TRANSCRIPTIONAL REGULATOR, ARSR FAMILY"/>
    <property type="match status" value="1"/>
</dbReference>
<dbReference type="Gene3D" id="1.10.10.10">
    <property type="entry name" value="Winged helix-like DNA-binding domain superfamily/Winged helix DNA-binding domain"/>
    <property type="match status" value="1"/>
</dbReference>
<organism evidence="5 6">
    <name type="scientific">Nocardioides panaciterrulae</name>
    <dbReference type="NCBI Taxonomy" id="661492"/>
    <lineage>
        <taxon>Bacteria</taxon>
        <taxon>Bacillati</taxon>
        <taxon>Actinomycetota</taxon>
        <taxon>Actinomycetes</taxon>
        <taxon>Propionibacteriales</taxon>
        <taxon>Nocardioidaceae</taxon>
        <taxon>Nocardioides</taxon>
    </lineage>
</organism>
<gene>
    <name evidence="5" type="ORF">BJZ21_000506</name>
</gene>
<dbReference type="CDD" id="cd00090">
    <property type="entry name" value="HTH_ARSR"/>
    <property type="match status" value="1"/>
</dbReference>
<comment type="caution">
    <text evidence="5">The sequence shown here is derived from an EMBL/GenBank/DDBJ whole genome shotgun (WGS) entry which is preliminary data.</text>
</comment>
<dbReference type="InterPro" id="IPR036390">
    <property type="entry name" value="WH_DNA-bd_sf"/>
</dbReference>
<feature type="domain" description="HTH arsR-type" evidence="4">
    <location>
        <begin position="18"/>
        <end position="114"/>
    </location>
</feature>
<dbReference type="Pfam" id="PF12840">
    <property type="entry name" value="HTH_20"/>
    <property type="match status" value="1"/>
</dbReference>
<dbReference type="GO" id="GO:0003677">
    <property type="term" value="F:DNA binding"/>
    <property type="evidence" value="ECO:0007669"/>
    <property type="project" value="UniProtKB-KW"/>
</dbReference>
<keyword evidence="6" id="KW-1185">Reference proteome</keyword>
<evidence type="ECO:0000313" key="5">
    <source>
        <dbReference type="EMBL" id="NYD40423.1"/>
    </source>
</evidence>
<evidence type="ECO:0000256" key="2">
    <source>
        <dbReference type="ARBA" id="ARBA00023125"/>
    </source>
</evidence>
<evidence type="ECO:0000256" key="3">
    <source>
        <dbReference type="ARBA" id="ARBA00023163"/>
    </source>
</evidence>
<dbReference type="InterPro" id="IPR011991">
    <property type="entry name" value="ArsR-like_HTH"/>
</dbReference>
<dbReference type="GO" id="GO:0003700">
    <property type="term" value="F:DNA-binding transcription factor activity"/>
    <property type="evidence" value="ECO:0007669"/>
    <property type="project" value="InterPro"/>
</dbReference>
<dbReference type="EMBL" id="JACCBG010000001">
    <property type="protein sequence ID" value="NYD40423.1"/>
    <property type="molecule type" value="Genomic_DNA"/>
</dbReference>
<evidence type="ECO:0000259" key="4">
    <source>
        <dbReference type="SMART" id="SM00418"/>
    </source>
</evidence>
<dbReference type="PANTHER" id="PTHR33154:SF33">
    <property type="entry name" value="TRANSCRIPTIONAL REPRESSOR SDPR"/>
    <property type="match status" value="1"/>
</dbReference>
<keyword evidence="1" id="KW-0805">Transcription regulation</keyword>
<protein>
    <submittedName>
        <fullName evidence="5">DNA-binding transcriptional ArsR family regulator</fullName>
    </submittedName>
</protein>
<dbReference type="InterPro" id="IPR036388">
    <property type="entry name" value="WH-like_DNA-bd_sf"/>
</dbReference>
<dbReference type="RefSeq" id="WP_179662317.1">
    <property type="nucleotide sequence ID" value="NZ_JACCBG010000001.1"/>
</dbReference>
<proteinExistence type="predicted"/>
<keyword evidence="2 5" id="KW-0238">DNA-binding</keyword>
<dbReference type="AlphaFoldDB" id="A0A7Y9E399"/>
<sequence length="202" mass="21891">MTAERVSGEAVVGRTPTSRLRAAAHPVRLRILSLLTGAELSAAEVARELDLTHANASYHLRQLAAAGLLVVAGEEKVRGGVAKRYRHPWREEDLSPDGPPSVGEEAMFLRAAAEELVRRGGLAVREEARATPPGETPRPRGYSADAEVWLDAEVWARVVQLLKDAGDLVHDHARPPRTPGTLHVNLSAFAFEMRPGPDGDPR</sequence>
<dbReference type="Proteomes" id="UP000535511">
    <property type="component" value="Unassembled WGS sequence"/>
</dbReference>
<name>A0A7Y9E399_9ACTN</name>
<dbReference type="SUPFAM" id="SSF46785">
    <property type="entry name" value="Winged helix' DNA-binding domain"/>
    <property type="match status" value="1"/>
</dbReference>
<evidence type="ECO:0000313" key="6">
    <source>
        <dbReference type="Proteomes" id="UP000535511"/>
    </source>
</evidence>
<dbReference type="PRINTS" id="PR00778">
    <property type="entry name" value="HTHARSR"/>
</dbReference>
<dbReference type="InterPro" id="IPR051081">
    <property type="entry name" value="HTH_MetalResp_TranReg"/>
</dbReference>
<reference evidence="5 6" key="1">
    <citation type="submission" date="2020-07" db="EMBL/GenBank/DDBJ databases">
        <title>Sequencing the genomes of 1000 actinobacteria strains.</title>
        <authorList>
            <person name="Klenk H.-P."/>
        </authorList>
    </citation>
    <scope>NUCLEOTIDE SEQUENCE [LARGE SCALE GENOMIC DNA]</scope>
    <source>
        <strain evidence="5 6">DSM 21350</strain>
    </source>
</reference>